<dbReference type="Gene3D" id="3.30.565.10">
    <property type="entry name" value="Histidine kinase-like ATPase, C-terminal domain"/>
    <property type="match status" value="1"/>
</dbReference>
<evidence type="ECO:0000313" key="11">
    <source>
        <dbReference type="EMBL" id="AEI10505.1"/>
    </source>
</evidence>
<evidence type="ECO:0000256" key="8">
    <source>
        <dbReference type="ARBA" id="ARBA00023012"/>
    </source>
</evidence>
<dbReference type="Proteomes" id="UP000000492">
    <property type="component" value="Chromosome"/>
</dbReference>
<evidence type="ECO:0000256" key="7">
    <source>
        <dbReference type="ARBA" id="ARBA00022840"/>
    </source>
</evidence>
<evidence type="ECO:0000256" key="9">
    <source>
        <dbReference type="SAM" id="Phobius"/>
    </source>
</evidence>
<dbReference type="PANTHER" id="PTHR24421">
    <property type="entry name" value="NITRATE/NITRITE SENSOR PROTEIN NARX-RELATED"/>
    <property type="match status" value="1"/>
</dbReference>
<dbReference type="Gene3D" id="1.20.5.1930">
    <property type="match status" value="1"/>
</dbReference>
<keyword evidence="9" id="KW-1133">Transmembrane helix</keyword>
<gene>
    <name evidence="11" type="primary">tcsS1</name>
    <name evidence="11" type="ordered locus">CRES_2152</name>
</gene>
<organism evidence="11 12">
    <name type="scientific">Corynebacterium resistens (strain DSM 45100 / JCM 12819 / GTC 2026 / SICGH 158)</name>
    <dbReference type="NCBI Taxonomy" id="662755"/>
    <lineage>
        <taxon>Bacteria</taxon>
        <taxon>Bacillati</taxon>
        <taxon>Actinomycetota</taxon>
        <taxon>Actinomycetes</taxon>
        <taxon>Mycobacteriales</taxon>
        <taxon>Corynebacteriaceae</taxon>
        <taxon>Corynebacterium</taxon>
    </lineage>
</organism>
<keyword evidence="8" id="KW-0902">Two-component regulatory system</keyword>
<evidence type="ECO:0000313" key="12">
    <source>
        <dbReference type="Proteomes" id="UP000000492"/>
    </source>
</evidence>
<dbReference type="AlphaFoldDB" id="F8E3H9"/>
<dbReference type="CDD" id="cd16917">
    <property type="entry name" value="HATPase_UhpB-NarQ-NarX-like"/>
    <property type="match status" value="1"/>
</dbReference>
<dbReference type="STRING" id="662755.CRES_2152"/>
<keyword evidence="6 11" id="KW-0418">Kinase</keyword>
<sequence>MDDTQLTEISQRKFERPGWFFFPGSIALILIGLGFQVYGVGTSLEEFTEAHKDIPIAFDSYLVLQFVGYFLAIILFPFTLRHDPRELTSLTAQGGRVFPGPRKTMVATVLLAALAFSPGAGPFILITAISLAARPFSKWTWFAACAYLLSFTADLFISWSPATSENLWDKDLWYILGFLTTPILIILPSIFIGLHRGRSRMEWWHLVQEAQVSSERVEQQRRLAQREERTRIARDMHDSLSHRLSLIAVHSGALAFRDNLDTTSVRQTATTIRDQAEAAVEDLRTVLSALQEDGSHDQDPRVPLEELVQQARIAGDTIVLDIDSTLDPSELDTLGVHAMHRVVQECLTNARKHAPRQTVTIKAGRKREQREWMWLQISNPIPIDNVASQANFGADTAQMGLAGLAERVKLSGGTFAAGPRSGLFVVDVELPVAASKKKMANE</sequence>
<reference evidence="11 12" key="1">
    <citation type="journal article" date="2012" name="BMC Genomics">
        <title>Complete genome sequence, lifestyle, and multi-drug resistance of the human pathogen Corynebacterium resistens DSM 45100 isolated from blood samples of a leukemia patient.</title>
        <authorList>
            <person name="Schroder J."/>
            <person name="Maus I."/>
            <person name="Meyer K."/>
            <person name="Wordemann S."/>
            <person name="Blom J."/>
            <person name="Jaenicke S."/>
            <person name="Schneider J."/>
            <person name="Trost E."/>
            <person name="Tauch A."/>
        </authorList>
    </citation>
    <scope>NUCLEOTIDE SEQUENCE [LARGE SCALE GENOMIC DNA]</scope>
    <source>
        <strain evidence="12">DSM 45100 / JCM 12819 / CCUG 50093 / GTC 2026 / SICGH 158</strain>
    </source>
</reference>
<feature type="transmembrane region" description="Helical" evidence="9">
    <location>
        <begin position="172"/>
        <end position="194"/>
    </location>
</feature>
<dbReference type="RefSeq" id="WP_013889483.1">
    <property type="nucleotide sequence ID" value="NC_015673.1"/>
</dbReference>
<dbReference type="OrthoDB" id="227596at2"/>
<accession>F8E3H9</accession>
<protein>
    <recommendedName>
        <fullName evidence="2">histidine kinase</fullName>
        <ecNumber evidence="2">2.7.13.3</ecNumber>
    </recommendedName>
</protein>
<evidence type="ECO:0000256" key="3">
    <source>
        <dbReference type="ARBA" id="ARBA00022553"/>
    </source>
</evidence>
<feature type="transmembrane region" description="Helical" evidence="9">
    <location>
        <begin position="20"/>
        <end position="40"/>
    </location>
</feature>
<keyword evidence="7" id="KW-0067">ATP-binding</keyword>
<feature type="transmembrane region" description="Helical" evidence="9">
    <location>
        <begin position="139"/>
        <end position="160"/>
    </location>
</feature>
<dbReference type="GO" id="GO:0000155">
    <property type="term" value="F:phosphorelay sensor kinase activity"/>
    <property type="evidence" value="ECO:0007669"/>
    <property type="project" value="InterPro"/>
</dbReference>
<dbReference type="EMBL" id="CP002857">
    <property type="protein sequence ID" value="AEI10505.1"/>
    <property type="molecule type" value="Genomic_DNA"/>
</dbReference>
<evidence type="ECO:0000259" key="10">
    <source>
        <dbReference type="Pfam" id="PF07730"/>
    </source>
</evidence>
<evidence type="ECO:0000256" key="2">
    <source>
        <dbReference type="ARBA" id="ARBA00012438"/>
    </source>
</evidence>
<dbReference type="InterPro" id="IPR050482">
    <property type="entry name" value="Sensor_HK_TwoCompSys"/>
</dbReference>
<dbReference type="GO" id="GO:0005524">
    <property type="term" value="F:ATP binding"/>
    <property type="evidence" value="ECO:0007669"/>
    <property type="project" value="UniProtKB-KW"/>
</dbReference>
<dbReference type="Pfam" id="PF07730">
    <property type="entry name" value="HisKA_3"/>
    <property type="match status" value="1"/>
</dbReference>
<keyword evidence="9" id="KW-0472">Membrane</keyword>
<dbReference type="GO" id="GO:0016020">
    <property type="term" value="C:membrane"/>
    <property type="evidence" value="ECO:0007669"/>
    <property type="project" value="InterPro"/>
</dbReference>
<keyword evidence="3" id="KW-0597">Phosphoprotein</keyword>
<evidence type="ECO:0000256" key="4">
    <source>
        <dbReference type="ARBA" id="ARBA00022679"/>
    </source>
</evidence>
<comment type="catalytic activity">
    <reaction evidence="1">
        <text>ATP + protein L-histidine = ADP + protein N-phospho-L-histidine.</text>
        <dbReference type="EC" id="2.7.13.3"/>
    </reaction>
</comment>
<feature type="transmembrane region" description="Helical" evidence="9">
    <location>
        <begin position="61"/>
        <end position="80"/>
    </location>
</feature>
<dbReference type="KEGG" id="crd:CRES_2152"/>
<dbReference type="InterPro" id="IPR036890">
    <property type="entry name" value="HATPase_C_sf"/>
</dbReference>
<evidence type="ECO:0000256" key="5">
    <source>
        <dbReference type="ARBA" id="ARBA00022741"/>
    </source>
</evidence>
<keyword evidence="4 11" id="KW-0808">Transferase</keyword>
<dbReference type="SUPFAM" id="SSF55874">
    <property type="entry name" value="ATPase domain of HSP90 chaperone/DNA topoisomerase II/histidine kinase"/>
    <property type="match status" value="1"/>
</dbReference>
<name>F8E3H9_CORRG</name>
<dbReference type="HOGENOM" id="CLU_000445_20_1_11"/>
<evidence type="ECO:0000256" key="6">
    <source>
        <dbReference type="ARBA" id="ARBA00022777"/>
    </source>
</evidence>
<keyword evidence="5" id="KW-0547">Nucleotide-binding</keyword>
<feature type="domain" description="Signal transduction histidine kinase subgroup 3 dimerisation and phosphoacceptor" evidence="10">
    <location>
        <begin position="228"/>
        <end position="293"/>
    </location>
</feature>
<feature type="transmembrane region" description="Helical" evidence="9">
    <location>
        <begin position="105"/>
        <end position="132"/>
    </location>
</feature>
<dbReference type="InterPro" id="IPR011712">
    <property type="entry name" value="Sig_transdc_His_kin_sub3_dim/P"/>
</dbReference>
<keyword evidence="9" id="KW-0812">Transmembrane</keyword>
<dbReference type="GO" id="GO:0046983">
    <property type="term" value="F:protein dimerization activity"/>
    <property type="evidence" value="ECO:0007669"/>
    <property type="project" value="InterPro"/>
</dbReference>
<keyword evidence="12" id="KW-1185">Reference proteome</keyword>
<proteinExistence type="predicted"/>
<evidence type="ECO:0000256" key="1">
    <source>
        <dbReference type="ARBA" id="ARBA00000085"/>
    </source>
</evidence>
<dbReference type="EC" id="2.7.13.3" evidence="2"/>
<dbReference type="eggNOG" id="COG4585">
    <property type="taxonomic scope" value="Bacteria"/>
</dbReference>
<dbReference type="PANTHER" id="PTHR24421:SF10">
    <property type="entry name" value="NITRATE_NITRITE SENSOR PROTEIN NARQ"/>
    <property type="match status" value="1"/>
</dbReference>